<feature type="domain" description="Polysaccharide pyruvyl transferase" evidence="1">
    <location>
        <begin position="41"/>
        <end position="332"/>
    </location>
</feature>
<dbReference type="Proteomes" id="UP000003875">
    <property type="component" value="Unassembled WGS sequence"/>
</dbReference>
<dbReference type="RefSeq" id="WP_004221134.1">
    <property type="nucleotide sequence ID" value="NZ_ABXX02000002.1"/>
</dbReference>
<dbReference type="eggNOG" id="COG2327">
    <property type="taxonomic scope" value="Bacteria"/>
</dbReference>
<evidence type="ECO:0000259" key="1">
    <source>
        <dbReference type="Pfam" id="PF04230"/>
    </source>
</evidence>
<organism evidence="2 3">
    <name type="scientific">Bifidobacterium pseudocatenulatum DSM 20438 = JCM 1200 = LMG 10505</name>
    <dbReference type="NCBI Taxonomy" id="547043"/>
    <lineage>
        <taxon>Bacteria</taxon>
        <taxon>Bacillati</taxon>
        <taxon>Actinomycetota</taxon>
        <taxon>Actinomycetes</taxon>
        <taxon>Bifidobacteriales</taxon>
        <taxon>Bifidobacteriaceae</taxon>
        <taxon>Bifidobacterium</taxon>
    </lineage>
</organism>
<protein>
    <recommendedName>
        <fullName evidence="1">Polysaccharide pyruvyl transferase domain-containing protein</fullName>
    </recommendedName>
</protein>
<sequence length="397" mass="45236">MVLKNLLNTVVLEIAKKNFKIKKVTMFDKNIYVSTIIDSYNYGTVLQAVATRDVLGPYGKPLFIDYCREAWTHEGLRDIYLKDMNHFLPINIVRYFVALPELKTNKKLFRSFVERQLHLVDANPFIAGSGRFDEQAVYCVGSDQTWNEELNKGIDPVYTLKNVPSDCRKISLSASFGRPSIPDAEAAKMKPLLEQFDAISVRESSSVSILEQMGIKGSVALKDPVLLCRPQLWHELSHSVPKYKDQYVLIYMLNHNQRMIGYAQQLAEEKGLKVRIVTFSPRKPGSAGCESICQPTPEQWLAAFRDADYVVTDSFHGTCFSILFNKPMIVFDPPRYSVRLTDVLKDFDLSDRRTDNQVAIKDIDTADGEIDWGPVQTMLADFRKVASEFLDKYFTAL</sequence>
<accession>C0BRK7</accession>
<name>C0BRK7_BIFPS</name>
<reference evidence="2 3" key="2">
    <citation type="submission" date="2009-02" db="EMBL/GenBank/DDBJ databases">
        <authorList>
            <person name="Fulton L."/>
            <person name="Clifton S."/>
            <person name="Fulton B."/>
            <person name="Xu J."/>
            <person name="Minx P."/>
            <person name="Pepin K.H."/>
            <person name="Johnson M."/>
            <person name="Bhonagiri V."/>
            <person name="Nash W.E."/>
            <person name="Mardis E.R."/>
            <person name="Wilson R.K."/>
        </authorList>
    </citation>
    <scope>NUCLEOTIDE SEQUENCE [LARGE SCALE GENOMIC DNA]</scope>
    <source>
        <strain evidence="2 3">DSM 20438</strain>
    </source>
</reference>
<dbReference type="AlphaFoldDB" id="C0BRK7"/>
<evidence type="ECO:0000313" key="2">
    <source>
        <dbReference type="EMBL" id="EEG71301.1"/>
    </source>
</evidence>
<dbReference type="Pfam" id="PF04230">
    <property type="entry name" value="PS_pyruv_trans"/>
    <property type="match status" value="1"/>
</dbReference>
<dbReference type="GeneID" id="45599996"/>
<dbReference type="InterPro" id="IPR007345">
    <property type="entry name" value="Polysacch_pyruvyl_Trfase"/>
</dbReference>
<proteinExistence type="predicted"/>
<gene>
    <name evidence="2" type="ORF">BIFPSEUDO_03271</name>
</gene>
<dbReference type="EMBL" id="ABXX02000002">
    <property type="protein sequence ID" value="EEG71301.1"/>
    <property type="molecule type" value="Genomic_DNA"/>
</dbReference>
<comment type="caution">
    <text evidence="2">The sequence shown here is derived from an EMBL/GenBank/DDBJ whole genome shotgun (WGS) entry which is preliminary data.</text>
</comment>
<reference evidence="2 3" key="1">
    <citation type="submission" date="2009-02" db="EMBL/GenBank/DDBJ databases">
        <title>Draft genome sequence of Bifidobacterium pseudocatenulatum (DSM 20438).</title>
        <authorList>
            <person name="Sudarsanam P."/>
            <person name="Ley R."/>
            <person name="Guruge J."/>
            <person name="Turnbaugh P.J."/>
            <person name="Mahowald M."/>
            <person name="Liep D."/>
            <person name="Gordon J."/>
        </authorList>
    </citation>
    <scope>NUCLEOTIDE SEQUENCE [LARGE SCALE GENOMIC DNA]</scope>
    <source>
        <strain evidence="2 3">DSM 20438</strain>
    </source>
</reference>
<evidence type="ECO:0000313" key="3">
    <source>
        <dbReference type="Proteomes" id="UP000003875"/>
    </source>
</evidence>